<dbReference type="InterPro" id="IPR004329">
    <property type="entry name" value="CcmE"/>
</dbReference>
<dbReference type="Proteomes" id="UP000006315">
    <property type="component" value="Unassembled WGS sequence"/>
</dbReference>
<comment type="subcellular location">
    <subcellularLocation>
        <location evidence="1">Membrane</location>
    </subcellularLocation>
</comment>
<dbReference type="EMBL" id="AJLR01000037">
    <property type="protein sequence ID" value="EKN68644.1"/>
    <property type="molecule type" value="Genomic_DNA"/>
</dbReference>
<keyword evidence="2" id="KW-0479">Metal-binding</keyword>
<dbReference type="STRING" id="1131731.BAZO_03265"/>
<reference evidence="6 7" key="1">
    <citation type="journal article" date="2012" name="Front. Microbiol.">
        <title>Redundancy and modularity in membrane-associated dissimilatory nitrate reduction in Bacillus.</title>
        <authorList>
            <person name="Heylen K."/>
            <person name="Keltjens J."/>
        </authorList>
    </citation>
    <scope>NUCLEOTIDE SEQUENCE [LARGE SCALE GENOMIC DNA]</scope>
    <source>
        <strain evidence="6 7">LMG 9581</strain>
    </source>
</reference>
<dbReference type="GO" id="GO:0005886">
    <property type="term" value="C:plasma membrane"/>
    <property type="evidence" value="ECO:0007669"/>
    <property type="project" value="InterPro"/>
</dbReference>
<organism evidence="6 7">
    <name type="scientific">Schinkia azotoformans LMG 9581</name>
    <dbReference type="NCBI Taxonomy" id="1131731"/>
    <lineage>
        <taxon>Bacteria</taxon>
        <taxon>Bacillati</taxon>
        <taxon>Bacillota</taxon>
        <taxon>Bacilli</taxon>
        <taxon>Bacillales</taxon>
        <taxon>Bacillaceae</taxon>
        <taxon>Calidifontibacillus/Schinkia group</taxon>
        <taxon>Schinkia</taxon>
    </lineage>
</organism>
<evidence type="ECO:0000256" key="3">
    <source>
        <dbReference type="ARBA" id="ARBA00022748"/>
    </source>
</evidence>
<dbReference type="PATRIC" id="fig|1131731.3.peg.669"/>
<evidence type="ECO:0000256" key="5">
    <source>
        <dbReference type="SAM" id="MobiDB-lite"/>
    </source>
</evidence>
<dbReference type="Gene3D" id="2.40.50.140">
    <property type="entry name" value="Nucleic acid-binding proteins"/>
    <property type="match status" value="1"/>
</dbReference>
<dbReference type="GO" id="GO:0017004">
    <property type="term" value="P:cytochrome complex assembly"/>
    <property type="evidence" value="ECO:0007669"/>
    <property type="project" value="UniProtKB-KW"/>
</dbReference>
<keyword evidence="3" id="KW-0201">Cytochrome c-type biogenesis</keyword>
<dbReference type="RefSeq" id="WP_003329817.1">
    <property type="nucleotide sequence ID" value="NZ_AJLR01000037.1"/>
</dbReference>
<dbReference type="GO" id="GO:0020037">
    <property type="term" value="F:heme binding"/>
    <property type="evidence" value="ECO:0007669"/>
    <property type="project" value="InterPro"/>
</dbReference>
<evidence type="ECO:0000313" key="7">
    <source>
        <dbReference type="Proteomes" id="UP000006315"/>
    </source>
</evidence>
<dbReference type="SUPFAM" id="SSF82093">
    <property type="entry name" value="Heme chaperone CcmE"/>
    <property type="match status" value="1"/>
</dbReference>
<keyword evidence="7" id="KW-1185">Reference proteome</keyword>
<dbReference type="GO" id="GO:0017003">
    <property type="term" value="P:protein-heme linkage"/>
    <property type="evidence" value="ECO:0007669"/>
    <property type="project" value="InterPro"/>
</dbReference>
<comment type="caution">
    <text evidence="6">The sequence shown here is derived from an EMBL/GenBank/DDBJ whole genome shotgun (WGS) entry which is preliminary data.</text>
</comment>
<dbReference type="InterPro" id="IPR012340">
    <property type="entry name" value="NA-bd_OB-fold"/>
</dbReference>
<accession>K6DK12</accession>
<evidence type="ECO:0000256" key="4">
    <source>
        <dbReference type="ARBA" id="ARBA00023136"/>
    </source>
</evidence>
<proteinExistence type="predicted"/>
<feature type="region of interest" description="Disordered" evidence="5">
    <location>
        <begin position="126"/>
        <end position="146"/>
    </location>
</feature>
<gene>
    <name evidence="6" type="ORF">BAZO_03265</name>
</gene>
<name>K6DK12_SCHAZ</name>
<evidence type="ECO:0000256" key="1">
    <source>
        <dbReference type="ARBA" id="ARBA00004370"/>
    </source>
</evidence>
<dbReference type="InterPro" id="IPR036127">
    <property type="entry name" value="CcmE-like_sf"/>
</dbReference>
<dbReference type="Pfam" id="PF03100">
    <property type="entry name" value="CcmE"/>
    <property type="match status" value="1"/>
</dbReference>
<keyword evidence="2" id="KW-0349">Heme</keyword>
<sequence>MKKNTKMLMGFSAIFIGIVILLIAATPGSSGTELTLEEFIKEPLKYEDRYVMTQGNLIEDTITWDADKIDLRFDIKDDKGNVLHVQHTGVKPDNFTEGVIVIIEGFVNKDGSFTAEKVQTKCPSKYEGEDAGNYDLETHQKLTETK</sequence>
<dbReference type="AlphaFoldDB" id="K6DK12"/>
<protein>
    <recommendedName>
        <fullName evidence="8">Cytochrome c-type biogenesis protein CcmE</fullName>
    </recommendedName>
</protein>
<evidence type="ECO:0000256" key="2">
    <source>
        <dbReference type="ARBA" id="ARBA00022617"/>
    </source>
</evidence>
<evidence type="ECO:0008006" key="8">
    <source>
        <dbReference type="Google" id="ProtNLM"/>
    </source>
</evidence>
<keyword evidence="4" id="KW-0472">Membrane</keyword>
<evidence type="ECO:0000313" key="6">
    <source>
        <dbReference type="EMBL" id="EKN68644.1"/>
    </source>
</evidence>
<feature type="compositionally biased region" description="Basic and acidic residues" evidence="5">
    <location>
        <begin position="136"/>
        <end position="146"/>
    </location>
</feature>
<keyword evidence="2" id="KW-0408">Iron</keyword>